<gene>
    <name evidence="2" type="ORF">F945_00606</name>
</gene>
<proteinExistence type="predicted"/>
<feature type="transmembrane region" description="Helical" evidence="1">
    <location>
        <begin position="18"/>
        <end position="39"/>
    </location>
</feature>
<dbReference type="STRING" id="632955.GCA_000829675_00659"/>
<evidence type="ECO:0000313" key="3">
    <source>
        <dbReference type="Proteomes" id="UP000014568"/>
    </source>
</evidence>
<dbReference type="Proteomes" id="UP000014568">
    <property type="component" value="Unassembled WGS sequence"/>
</dbReference>
<organism evidence="2 3">
    <name type="scientific">Acinetobacter rudis CIP 110305</name>
    <dbReference type="NCBI Taxonomy" id="421052"/>
    <lineage>
        <taxon>Bacteria</taxon>
        <taxon>Pseudomonadati</taxon>
        <taxon>Pseudomonadota</taxon>
        <taxon>Gammaproteobacteria</taxon>
        <taxon>Moraxellales</taxon>
        <taxon>Moraxellaceae</taxon>
        <taxon>Acinetobacter</taxon>
    </lineage>
</organism>
<name>S3NJC0_9GAMM</name>
<dbReference type="OrthoDB" id="9815400at2"/>
<keyword evidence="1" id="KW-0472">Membrane</keyword>
<dbReference type="InterPro" id="IPR052712">
    <property type="entry name" value="Acid_resist_chaperone_HdeD"/>
</dbReference>
<dbReference type="eggNOG" id="COG3247">
    <property type="taxonomic scope" value="Bacteria"/>
</dbReference>
<dbReference type="EMBL" id="ATGI01000005">
    <property type="protein sequence ID" value="EPF80150.1"/>
    <property type="molecule type" value="Genomic_DNA"/>
</dbReference>
<dbReference type="GO" id="GO:0005886">
    <property type="term" value="C:plasma membrane"/>
    <property type="evidence" value="ECO:0007669"/>
    <property type="project" value="TreeGrafter"/>
</dbReference>
<evidence type="ECO:0008006" key="4">
    <source>
        <dbReference type="Google" id="ProtNLM"/>
    </source>
</evidence>
<reference evidence="2 3" key="1">
    <citation type="submission" date="2013-06" db="EMBL/GenBank/DDBJ databases">
        <title>The Genome Sequence of Acinetobacter rudis CIP 110305.</title>
        <authorList>
            <consortium name="The Broad Institute Genome Sequencing Platform"/>
            <consortium name="The Broad Institute Genome Sequencing Center for Infectious Disease"/>
            <person name="Cerqueira G."/>
            <person name="Feldgarden M."/>
            <person name="Courvalin P."/>
            <person name="Perichon B."/>
            <person name="Grillot-Courvalin C."/>
            <person name="Clermont D."/>
            <person name="Rocha E."/>
            <person name="Yoon E.-J."/>
            <person name="Nemec A."/>
            <person name="Young S.K."/>
            <person name="Zeng Q."/>
            <person name="Gargeya S."/>
            <person name="Fitzgerald M."/>
            <person name="Abouelleil A."/>
            <person name="Alvarado L."/>
            <person name="Berlin A.M."/>
            <person name="Chapman S.B."/>
            <person name="Dewar J."/>
            <person name="Goldberg J."/>
            <person name="Griggs A."/>
            <person name="Gujja S."/>
            <person name="Hansen M."/>
            <person name="Howarth C."/>
            <person name="Imamovic A."/>
            <person name="Larimer J."/>
            <person name="McCowan C."/>
            <person name="Murphy C."/>
            <person name="Pearson M."/>
            <person name="Priest M."/>
            <person name="Roberts A."/>
            <person name="Saif S."/>
            <person name="Shea T."/>
            <person name="Sykes S."/>
            <person name="Wortman J."/>
            <person name="Nusbaum C."/>
            <person name="Birren B."/>
        </authorList>
    </citation>
    <scope>NUCLEOTIDE SEQUENCE [LARGE SCALE GENOMIC DNA]</scope>
    <source>
        <strain evidence="2 3">CIP 110305</strain>
    </source>
</reference>
<feature type="transmembrane region" description="Helical" evidence="1">
    <location>
        <begin position="73"/>
        <end position="90"/>
    </location>
</feature>
<comment type="caution">
    <text evidence="2">The sequence shown here is derived from an EMBL/GenBank/DDBJ whole genome shotgun (WGS) entry which is preliminary data.</text>
</comment>
<dbReference type="AlphaFoldDB" id="S3NJC0"/>
<protein>
    <recommendedName>
        <fullName evidence="4">HdeD protein</fullName>
    </recommendedName>
</protein>
<feature type="transmembrane region" description="Helical" evidence="1">
    <location>
        <begin position="96"/>
        <end position="116"/>
    </location>
</feature>
<dbReference type="InterPro" id="IPR005325">
    <property type="entry name" value="DUF308_memb"/>
</dbReference>
<dbReference type="PANTHER" id="PTHR34989:SF1">
    <property type="entry name" value="PROTEIN HDED"/>
    <property type="match status" value="1"/>
</dbReference>
<evidence type="ECO:0000256" key="1">
    <source>
        <dbReference type="SAM" id="Phobius"/>
    </source>
</evidence>
<dbReference type="HOGENOM" id="CLU_091585_2_0_6"/>
<feature type="transmembrane region" description="Helical" evidence="1">
    <location>
        <begin position="45"/>
        <end position="66"/>
    </location>
</feature>
<evidence type="ECO:0000313" key="2">
    <source>
        <dbReference type="EMBL" id="EPF80150.1"/>
    </source>
</evidence>
<accession>S3NJC0</accession>
<dbReference type="PANTHER" id="PTHR34989">
    <property type="entry name" value="PROTEIN HDED"/>
    <property type="match status" value="1"/>
</dbReference>
<sequence>MSTLPRPLIEQIKSSRPLLITFGILLIVSGLLFVTFTGIATLTSVYLFGLLMIFAGVLQAITSISALSGGQRWLWLLFSLVYILAGYFAFKSPLATASALTWLIAAFIIVGGLFRIVSAFKLKSINGWGWVLFSGLLLLGTGLLIAINPTSPLWLLGLMLGLDLLFQGINLLILSFAIKKM</sequence>
<dbReference type="PATRIC" id="fig|421052.3.peg.599"/>
<keyword evidence="1" id="KW-1133">Transmembrane helix</keyword>
<feature type="transmembrane region" description="Helical" evidence="1">
    <location>
        <begin position="153"/>
        <end position="178"/>
    </location>
</feature>
<feature type="transmembrane region" description="Helical" evidence="1">
    <location>
        <begin position="128"/>
        <end position="147"/>
    </location>
</feature>
<keyword evidence="3" id="KW-1185">Reference proteome</keyword>
<dbReference type="Pfam" id="PF03729">
    <property type="entry name" value="DUF308"/>
    <property type="match status" value="2"/>
</dbReference>
<dbReference type="RefSeq" id="WP_016655037.1">
    <property type="nucleotide sequence ID" value="NZ_KE340348.1"/>
</dbReference>
<keyword evidence="1" id="KW-0812">Transmembrane</keyword>